<accession>A0A813J4G7</accession>
<gene>
    <name evidence="2" type="ORF">PGLA2088_LOCUS15962</name>
</gene>
<protein>
    <submittedName>
        <fullName evidence="2">Uncharacterized protein</fullName>
    </submittedName>
</protein>
<proteinExistence type="predicted"/>
<dbReference type="AlphaFoldDB" id="A0A813J4G7"/>
<evidence type="ECO:0000313" key="3">
    <source>
        <dbReference type="Proteomes" id="UP000626109"/>
    </source>
</evidence>
<feature type="compositionally biased region" description="Basic residues" evidence="1">
    <location>
        <begin position="90"/>
        <end position="101"/>
    </location>
</feature>
<comment type="caution">
    <text evidence="2">The sequence shown here is derived from an EMBL/GenBank/DDBJ whole genome shotgun (WGS) entry which is preliminary data.</text>
</comment>
<reference evidence="2" key="1">
    <citation type="submission" date="2021-02" db="EMBL/GenBank/DDBJ databases">
        <authorList>
            <person name="Dougan E. K."/>
            <person name="Rhodes N."/>
            <person name="Thang M."/>
            <person name="Chan C."/>
        </authorList>
    </citation>
    <scope>NUCLEOTIDE SEQUENCE</scope>
</reference>
<evidence type="ECO:0000256" key="1">
    <source>
        <dbReference type="SAM" id="MobiDB-lite"/>
    </source>
</evidence>
<name>A0A813J4G7_POLGL</name>
<feature type="non-terminal residue" evidence="2">
    <location>
        <position position="171"/>
    </location>
</feature>
<organism evidence="2 3">
    <name type="scientific">Polarella glacialis</name>
    <name type="common">Dinoflagellate</name>
    <dbReference type="NCBI Taxonomy" id="89957"/>
    <lineage>
        <taxon>Eukaryota</taxon>
        <taxon>Sar</taxon>
        <taxon>Alveolata</taxon>
        <taxon>Dinophyceae</taxon>
        <taxon>Suessiales</taxon>
        <taxon>Suessiaceae</taxon>
        <taxon>Polarella</taxon>
    </lineage>
</organism>
<sequence length="171" mass="18269">MGSETMKLLLTSRPRLAPAALGRSALMSSAKPAECCPGLPPARARTSSSSLGHLLLVDCPSRQFASIFPSHQSYSATGAARHFASGSHKEFRKKGRGKGRSWGRGNTWNSISDGSSGELALTVPSLVAAAPVPRDLAKDIQTRISREVEDLDELWAVVGEHLPEHFDEGHA</sequence>
<dbReference type="EMBL" id="CAJNNW010020021">
    <property type="protein sequence ID" value="CAE8665573.1"/>
    <property type="molecule type" value="Genomic_DNA"/>
</dbReference>
<dbReference type="Proteomes" id="UP000626109">
    <property type="component" value="Unassembled WGS sequence"/>
</dbReference>
<feature type="region of interest" description="Disordered" evidence="1">
    <location>
        <begin position="85"/>
        <end position="108"/>
    </location>
</feature>
<evidence type="ECO:0000313" key="2">
    <source>
        <dbReference type="EMBL" id="CAE8665573.1"/>
    </source>
</evidence>